<name>A0A251QHE6_PRUPE</name>
<proteinExistence type="predicted"/>
<protein>
    <submittedName>
        <fullName evidence="1">Uncharacterized protein</fullName>
    </submittedName>
</protein>
<dbReference type="Proteomes" id="UP000006882">
    <property type="component" value="Chromosome G2"/>
</dbReference>
<dbReference type="AlphaFoldDB" id="A0A251QHE6"/>
<sequence>MARSPSTPFLYSSLCKFKNQNFIFHLQSQLSLFHLQKQHQSKSCFIPTKFSNVTDLLSFLVTFLLSDNKEKFLMLGSEAFRFKELYTL</sequence>
<organism evidence="1 2">
    <name type="scientific">Prunus persica</name>
    <name type="common">Peach</name>
    <name type="synonym">Amygdalus persica</name>
    <dbReference type="NCBI Taxonomy" id="3760"/>
    <lineage>
        <taxon>Eukaryota</taxon>
        <taxon>Viridiplantae</taxon>
        <taxon>Streptophyta</taxon>
        <taxon>Embryophyta</taxon>
        <taxon>Tracheophyta</taxon>
        <taxon>Spermatophyta</taxon>
        <taxon>Magnoliopsida</taxon>
        <taxon>eudicotyledons</taxon>
        <taxon>Gunneridae</taxon>
        <taxon>Pentapetalae</taxon>
        <taxon>rosids</taxon>
        <taxon>fabids</taxon>
        <taxon>Rosales</taxon>
        <taxon>Rosaceae</taxon>
        <taxon>Amygdaloideae</taxon>
        <taxon>Amygdaleae</taxon>
        <taxon>Prunus</taxon>
    </lineage>
</organism>
<dbReference type="Gramene" id="ONI23153">
    <property type="protein sequence ID" value="ONI23153"/>
    <property type="gene ID" value="PRUPE_2G172600"/>
</dbReference>
<keyword evidence="2" id="KW-1185">Reference proteome</keyword>
<evidence type="ECO:0000313" key="1">
    <source>
        <dbReference type="EMBL" id="ONI23153.1"/>
    </source>
</evidence>
<dbReference type="EMBL" id="CM007652">
    <property type="protein sequence ID" value="ONI23153.1"/>
    <property type="molecule type" value="Genomic_DNA"/>
</dbReference>
<accession>A0A251QHE6</accession>
<gene>
    <name evidence="1" type="ORF">PRUPE_2G172600</name>
</gene>
<reference evidence="1 2" key="1">
    <citation type="journal article" date="2013" name="Nat. Genet.">
        <title>The high-quality draft genome of peach (Prunus persica) identifies unique patterns of genetic diversity, domestication and genome evolution.</title>
        <authorList>
            <consortium name="International Peach Genome Initiative"/>
            <person name="Verde I."/>
            <person name="Abbott A.G."/>
            <person name="Scalabrin S."/>
            <person name="Jung S."/>
            <person name="Shu S."/>
            <person name="Marroni F."/>
            <person name="Zhebentyayeva T."/>
            <person name="Dettori M.T."/>
            <person name="Grimwood J."/>
            <person name="Cattonaro F."/>
            <person name="Zuccolo A."/>
            <person name="Rossini L."/>
            <person name="Jenkins J."/>
            <person name="Vendramin E."/>
            <person name="Meisel L.A."/>
            <person name="Decroocq V."/>
            <person name="Sosinski B."/>
            <person name="Prochnik S."/>
            <person name="Mitros T."/>
            <person name="Policriti A."/>
            <person name="Cipriani G."/>
            <person name="Dondini L."/>
            <person name="Ficklin S."/>
            <person name="Goodstein D.M."/>
            <person name="Xuan P."/>
            <person name="Del Fabbro C."/>
            <person name="Aramini V."/>
            <person name="Copetti D."/>
            <person name="Gonzalez S."/>
            <person name="Horner D.S."/>
            <person name="Falchi R."/>
            <person name="Lucas S."/>
            <person name="Mica E."/>
            <person name="Maldonado J."/>
            <person name="Lazzari B."/>
            <person name="Bielenberg D."/>
            <person name="Pirona R."/>
            <person name="Miculan M."/>
            <person name="Barakat A."/>
            <person name="Testolin R."/>
            <person name="Stella A."/>
            <person name="Tartarini S."/>
            <person name="Tonutti P."/>
            <person name="Arus P."/>
            <person name="Orellana A."/>
            <person name="Wells C."/>
            <person name="Main D."/>
            <person name="Vizzotto G."/>
            <person name="Silva H."/>
            <person name="Salamini F."/>
            <person name="Schmutz J."/>
            <person name="Morgante M."/>
            <person name="Rokhsar D.S."/>
        </authorList>
    </citation>
    <scope>NUCLEOTIDE SEQUENCE [LARGE SCALE GENOMIC DNA]</scope>
    <source>
        <strain evidence="2">cv. Nemared</strain>
    </source>
</reference>
<evidence type="ECO:0000313" key="2">
    <source>
        <dbReference type="Proteomes" id="UP000006882"/>
    </source>
</evidence>